<evidence type="ECO:0000313" key="5">
    <source>
        <dbReference type="RefSeq" id="XP_027094476.1"/>
    </source>
</evidence>
<evidence type="ECO:0000256" key="2">
    <source>
        <dbReference type="SAM" id="MobiDB-lite"/>
    </source>
</evidence>
<protein>
    <submittedName>
        <fullName evidence="5">Heterogeneous nuclear ribonucleoprotein 1</fullName>
    </submittedName>
</protein>
<dbReference type="InterPro" id="IPR012677">
    <property type="entry name" value="Nucleotide-bd_a/b_plait_sf"/>
</dbReference>
<gene>
    <name evidence="5" type="primary">LOC113714682</name>
</gene>
<dbReference type="InterPro" id="IPR053260">
    <property type="entry name" value="hnRNP"/>
</dbReference>
<feature type="compositionally biased region" description="Polar residues" evidence="2">
    <location>
        <begin position="87"/>
        <end position="104"/>
    </location>
</feature>
<dbReference type="GeneID" id="113714682"/>
<organism evidence="4 5">
    <name type="scientific">Coffea arabica</name>
    <name type="common">Arabian coffee</name>
    <dbReference type="NCBI Taxonomy" id="13443"/>
    <lineage>
        <taxon>Eukaryota</taxon>
        <taxon>Viridiplantae</taxon>
        <taxon>Streptophyta</taxon>
        <taxon>Embryophyta</taxon>
        <taxon>Tracheophyta</taxon>
        <taxon>Spermatophyta</taxon>
        <taxon>Magnoliopsida</taxon>
        <taxon>eudicotyledons</taxon>
        <taxon>Gunneridae</taxon>
        <taxon>Pentapetalae</taxon>
        <taxon>asterids</taxon>
        <taxon>lamiids</taxon>
        <taxon>Gentianales</taxon>
        <taxon>Rubiaceae</taxon>
        <taxon>Ixoroideae</taxon>
        <taxon>Gardenieae complex</taxon>
        <taxon>Bertiereae - Coffeeae clade</taxon>
        <taxon>Coffeeae</taxon>
        <taxon>Coffea</taxon>
    </lineage>
</organism>
<evidence type="ECO:0000259" key="3">
    <source>
        <dbReference type="PROSITE" id="PS50102"/>
    </source>
</evidence>
<dbReference type="FunFam" id="3.30.70.330:FF:000051">
    <property type="entry name" value="Heterogeneous nuclear ribonucleoprotein 1"/>
    <property type="match status" value="1"/>
</dbReference>
<dbReference type="OrthoDB" id="1875751at2759"/>
<dbReference type="GO" id="GO:0003723">
    <property type="term" value="F:RNA binding"/>
    <property type="evidence" value="ECO:0007669"/>
    <property type="project" value="UniProtKB-UniRule"/>
</dbReference>
<dbReference type="PANTHER" id="PTHR48035:SF4">
    <property type="entry name" value="RRM DOMAIN-CONTAINING PROTEIN"/>
    <property type="match status" value="1"/>
</dbReference>
<dbReference type="AlphaFoldDB" id="A0A6P6UVT1"/>
<feature type="compositionally biased region" description="Polar residues" evidence="2">
    <location>
        <begin position="340"/>
        <end position="349"/>
    </location>
</feature>
<keyword evidence="4" id="KW-1185">Reference proteome</keyword>
<dbReference type="InterPro" id="IPR000504">
    <property type="entry name" value="RRM_dom"/>
</dbReference>
<dbReference type="PANTHER" id="PTHR48035">
    <property type="entry name" value="HETEROGENEOUS NUCLEAR RIBONUCLEOPROTEIN 1"/>
    <property type="match status" value="1"/>
</dbReference>
<dbReference type="SUPFAM" id="SSF54928">
    <property type="entry name" value="RNA-binding domain, RBD"/>
    <property type="match status" value="2"/>
</dbReference>
<feature type="region of interest" description="Disordered" evidence="2">
    <location>
        <begin position="332"/>
        <end position="413"/>
    </location>
</feature>
<feature type="compositionally biased region" description="Basic residues" evidence="2">
    <location>
        <begin position="364"/>
        <end position="376"/>
    </location>
</feature>
<accession>A0A6P6UVT1</accession>
<feature type="domain" description="RRM" evidence="3">
    <location>
        <begin position="9"/>
        <end position="85"/>
    </location>
</feature>
<dbReference type="InterPro" id="IPR035979">
    <property type="entry name" value="RBD_domain_sf"/>
</dbReference>
<dbReference type="Gene3D" id="3.30.70.330">
    <property type="match status" value="2"/>
</dbReference>
<dbReference type="Proteomes" id="UP001652660">
    <property type="component" value="Chromosome 1c"/>
</dbReference>
<reference evidence="5" key="2">
    <citation type="submission" date="2025-08" db="UniProtKB">
        <authorList>
            <consortium name="RefSeq"/>
        </authorList>
    </citation>
    <scope>IDENTIFICATION</scope>
    <source>
        <tissue evidence="5">Leaves</tissue>
    </source>
</reference>
<keyword evidence="5" id="KW-0687">Ribonucleoprotein</keyword>
<sequence length="413" mass="44183">MDSSVSDEGKLFVGGIAWDTEENRLKDYFNKYGEVTHAAIMRDKATGQPRGFGFVVFSDPSILDSVLRDKHTVDGRTVEVKRALSRAKQQSLRSGDSNANNSRNYGGLGNYRTKKIFVGGLPSTLTEGEFVQYFENYGDIADAVIMFDQSTGRSRGFGFITFDAEDAVDRVLNKTFHELNNKLVEVKKALPKEFNPVYAAHGRNFNAYGSYSANAFNSQMDSSRFLQPQPAAGGYPPYSSFAAPSFGYGLANTNALYGGFGAYAFGSSIAGYSGSALAYGNQTATSTGYASSTADLQKGQWGSQSIGHGALGYSLNPGYGFTVPWNTPGGAASLGRSPRGTANSGTSSYRGVEYPFTDSGKHQTLNKHRGSIKKNRNAGQNSAETGNHEASGGGFKGRTYDSSDGASQYPDGT</sequence>
<proteinExistence type="predicted"/>
<dbReference type="RefSeq" id="XP_027094476.1">
    <property type="nucleotide sequence ID" value="XM_027238675.2"/>
</dbReference>
<keyword evidence="1" id="KW-0694">RNA-binding</keyword>
<feature type="domain" description="RRM" evidence="3">
    <location>
        <begin position="114"/>
        <end position="191"/>
    </location>
</feature>
<dbReference type="PROSITE" id="PS50102">
    <property type="entry name" value="RRM"/>
    <property type="match status" value="2"/>
</dbReference>
<evidence type="ECO:0000313" key="4">
    <source>
        <dbReference type="Proteomes" id="UP001652660"/>
    </source>
</evidence>
<name>A0A6P6UVT1_COFAR</name>
<dbReference type="Pfam" id="PF00076">
    <property type="entry name" value="RRM_1"/>
    <property type="match status" value="2"/>
</dbReference>
<feature type="region of interest" description="Disordered" evidence="2">
    <location>
        <begin position="86"/>
        <end position="106"/>
    </location>
</feature>
<reference evidence="4" key="1">
    <citation type="journal article" date="2025" name="Foods">
        <title>Unveiling the Microbial Signatures of Arabica Coffee Cherries: Insights into Ripeness Specific Diversity, Functional Traits, and Implications for Quality and Safety.</title>
        <authorList>
            <consortium name="RefSeq"/>
            <person name="Tenea G.N."/>
            <person name="Cifuentes V."/>
            <person name="Reyes P."/>
            <person name="Cevallos-Vallejos M."/>
        </authorList>
    </citation>
    <scope>NUCLEOTIDE SEQUENCE [LARGE SCALE GENOMIC DNA]</scope>
</reference>
<dbReference type="SMART" id="SM00360">
    <property type="entry name" value="RRM"/>
    <property type="match status" value="2"/>
</dbReference>
<evidence type="ECO:0000256" key="1">
    <source>
        <dbReference type="PROSITE-ProRule" id="PRU00176"/>
    </source>
</evidence>